<accession>A0AB39SU36</accession>
<dbReference type="InterPro" id="IPR022435">
    <property type="entry name" value="Surface-anchored_actinobac"/>
</dbReference>
<gene>
    <name evidence="4" type="ORF">AB5J54_06065</name>
</gene>
<evidence type="ECO:0000313" key="4">
    <source>
        <dbReference type="EMBL" id="XDQ70117.1"/>
    </source>
</evidence>
<keyword evidence="2" id="KW-1133">Transmembrane helix</keyword>
<keyword evidence="2" id="KW-0472">Membrane</keyword>
<feature type="region of interest" description="Disordered" evidence="1">
    <location>
        <begin position="384"/>
        <end position="477"/>
    </location>
</feature>
<name>A0AB39SU36_9ACTN</name>
<feature type="compositionally biased region" description="Low complexity" evidence="1">
    <location>
        <begin position="410"/>
        <end position="428"/>
    </location>
</feature>
<dbReference type="EMBL" id="CP163444">
    <property type="protein sequence ID" value="XDQ70117.1"/>
    <property type="molecule type" value="Genomic_DNA"/>
</dbReference>
<sequence>MRLARNTSVALAAAGALALGGTAMAEPPVEVPAPVTPAPATPGWADGVLGLGGDGVIDLDDSHRVVGEDGTVRWEFRPPWDTTALPEGGSVRWSLTEAEGPGTVTVRGAEDEASGVWFDSGDGLPDASGLPAGGRGESRWAFSAPGLYRIALAAEAEPAGTATAAFTVRVGPAALTPVPLLVPAARPEAPVSVARKAAPAAQKAGTARTVLDEGHVDIAARVVDDGLQIQVKDGTVPGRTVWREPSSLVLRVKPEARRTVPANPDFAFLGKAGEPVWLLDQVQRPGLLWPGWSTDNMAAGATRGEIAFSLVKAEGPGRFALFNYDGLSGATVRFASADGVPDTFGVPQNTHAHGGWAFGAEGTYRLTLRMSGLLADGSRTSDTETFTFEVGSGGQGDPGGGGGSTGGSTAGSPDSGTRTSTGTTSGSGTSSGGSATGGAAPADSGTTGTTGRTGATGATGATGSTGGTGPRGSMASTGAGSTALLAGTAAVLAVVGAAAVLVGRRRRRA</sequence>
<keyword evidence="2" id="KW-0812">Transmembrane</keyword>
<dbReference type="AlphaFoldDB" id="A0AB39SU36"/>
<keyword evidence="3" id="KW-0732">Signal</keyword>
<dbReference type="RefSeq" id="WP_369142861.1">
    <property type="nucleotide sequence ID" value="NZ_CP163444.1"/>
</dbReference>
<proteinExistence type="predicted"/>
<reference evidence="4" key="1">
    <citation type="submission" date="2024-07" db="EMBL/GenBank/DDBJ databases">
        <authorList>
            <person name="Yu S.T."/>
        </authorList>
    </citation>
    <scope>NUCLEOTIDE SEQUENCE</scope>
    <source>
        <strain evidence="4">R44</strain>
    </source>
</reference>
<feature type="compositionally biased region" description="Low complexity" evidence="1">
    <location>
        <begin position="437"/>
        <end position="462"/>
    </location>
</feature>
<protein>
    <submittedName>
        <fullName evidence="4">Choice-of-anchor M domain-containing protein</fullName>
    </submittedName>
</protein>
<feature type="chain" id="PRO_5044320054" evidence="3">
    <location>
        <begin position="26"/>
        <end position="509"/>
    </location>
</feature>
<feature type="signal peptide" evidence="3">
    <location>
        <begin position="1"/>
        <end position="25"/>
    </location>
</feature>
<evidence type="ECO:0000256" key="1">
    <source>
        <dbReference type="SAM" id="MobiDB-lite"/>
    </source>
</evidence>
<feature type="transmembrane region" description="Helical" evidence="2">
    <location>
        <begin position="483"/>
        <end position="503"/>
    </location>
</feature>
<organism evidence="4">
    <name type="scientific">Streptomyces sp. R44</name>
    <dbReference type="NCBI Taxonomy" id="3238633"/>
    <lineage>
        <taxon>Bacteria</taxon>
        <taxon>Bacillati</taxon>
        <taxon>Actinomycetota</taxon>
        <taxon>Actinomycetes</taxon>
        <taxon>Kitasatosporales</taxon>
        <taxon>Streptomycetaceae</taxon>
        <taxon>Streptomyces</taxon>
    </lineage>
</organism>
<feature type="compositionally biased region" description="Gly residues" evidence="1">
    <location>
        <begin position="391"/>
        <end position="409"/>
    </location>
</feature>
<dbReference type="NCBIfam" id="NF038134">
    <property type="entry name" value="choice_anch_M"/>
    <property type="match status" value="1"/>
</dbReference>
<evidence type="ECO:0000256" key="2">
    <source>
        <dbReference type="SAM" id="Phobius"/>
    </source>
</evidence>
<dbReference type="NCBIfam" id="TIGR03769">
    <property type="entry name" value="P_ac_wall_RPT"/>
    <property type="match status" value="1"/>
</dbReference>
<evidence type="ECO:0000256" key="3">
    <source>
        <dbReference type="SAM" id="SignalP"/>
    </source>
</evidence>